<dbReference type="HOGENOM" id="CLU_124904_1_0_6"/>
<organism evidence="1 2">
    <name type="scientific">Cellvibrio japonicus (strain Ueda107)</name>
    <name type="common">Pseudomonas fluorescens subsp. cellulosa</name>
    <dbReference type="NCBI Taxonomy" id="498211"/>
    <lineage>
        <taxon>Bacteria</taxon>
        <taxon>Pseudomonadati</taxon>
        <taxon>Pseudomonadota</taxon>
        <taxon>Gammaproteobacteria</taxon>
        <taxon>Cellvibrionales</taxon>
        <taxon>Cellvibrionaceae</taxon>
        <taxon>Cellvibrio</taxon>
    </lineage>
</organism>
<evidence type="ECO:0008006" key="3">
    <source>
        <dbReference type="Google" id="ProtNLM"/>
    </source>
</evidence>
<evidence type="ECO:0000313" key="2">
    <source>
        <dbReference type="Proteomes" id="UP000001036"/>
    </source>
</evidence>
<evidence type="ECO:0000313" key="1">
    <source>
        <dbReference type="EMBL" id="ACE84123.1"/>
    </source>
</evidence>
<gene>
    <name evidence="1" type="ordered locus">CJA_0188</name>
</gene>
<dbReference type="Proteomes" id="UP000001036">
    <property type="component" value="Chromosome"/>
</dbReference>
<keyword evidence="2" id="KW-1185">Reference proteome</keyword>
<dbReference type="KEGG" id="cja:CJA_0188"/>
<proteinExistence type="predicted"/>
<sequence>MFAGLVQAEILVIVNAQNPHLQLERKQVVDIFMGRVSTFPGGAPAQAFDLKAGSPGRATFYKILTGKSEAQVDAYWATLVFAGRMSPPRQVDSDQALIKAVAANPAAIAYIPRQPLPAGVKVVMELNNTP</sequence>
<reference evidence="1 2" key="1">
    <citation type="journal article" date="2008" name="J. Bacteriol.">
        <title>Insights into plant cell wall degradation from the genome sequence of the soil bacterium Cellvibrio japonicus.</title>
        <authorList>
            <person name="Deboy R.T."/>
            <person name="Mongodin E.F."/>
            <person name="Fouts D.E."/>
            <person name="Tailford L.E."/>
            <person name="Khouri H."/>
            <person name="Emerson J.B."/>
            <person name="Mohamoud Y."/>
            <person name="Watkins K."/>
            <person name="Henrissat B."/>
            <person name="Gilbert H.J."/>
            <person name="Nelson K.E."/>
        </authorList>
    </citation>
    <scope>NUCLEOTIDE SEQUENCE [LARGE SCALE GENOMIC DNA]</scope>
    <source>
        <strain evidence="1 2">Ueda107</strain>
    </source>
</reference>
<dbReference type="OrthoDB" id="5368544at2"/>
<accession>B3PGD3</accession>
<dbReference type="EMBL" id="CP000934">
    <property type="protein sequence ID" value="ACE84123.1"/>
    <property type="molecule type" value="Genomic_DNA"/>
</dbReference>
<dbReference type="STRING" id="498211.CJA_0188"/>
<dbReference type="AlphaFoldDB" id="B3PGD3"/>
<dbReference type="SUPFAM" id="SSF53850">
    <property type="entry name" value="Periplasmic binding protein-like II"/>
    <property type="match status" value="1"/>
</dbReference>
<protein>
    <recommendedName>
        <fullName evidence="3">Phosphate ABC transporter substrate-binding protein</fullName>
    </recommendedName>
</protein>
<dbReference type="eggNOG" id="COG0226">
    <property type="taxonomic scope" value="Bacteria"/>
</dbReference>
<name>B3PGD3_CELJU</name>
<dbReference type="Gene3D" id="3.40.190.10">
    <property type="entry name" value="Periplasmic binding protein-like II"/>
    <property type="match status" value="1"/>
</dbReference>